<sequence>MARDYGVLLEDQGVTLRGLFFTRPKGVVLTASTKITINNLSVGRSVLETLRLVEAFKAAEEYGVLCPANWQKGGETLLESHEDQQEKLDREFGTGVVKNLDQKAAPKPSGNRVTIMSPRASTVSPSLGPTSAPMQNISPTSAPIQSPSPTSLGQRRGHPKVLTLEFADPISANSLGSRNSPNDYVATPEARSPTNKLPEDAQPSPSALVAAFKRLSGRDTPLGMQRDGMGHRRVDSANTKGYFG</sequence>
<gene>
    <name evidence="5" type="ORF">H2201_006211</name>
</gene>
<dbReference type="InterPro" id="IPR019479">
    <property type="entry name" value="Peroxiredoxin_C"/>
</dbReference>
<name>A0ABQ9NN95_9PEZI</name>
<evidence type="ECO:0000256" key="1">
    <source>
        <dbReference type="ARBA" id="ARBA00009796"/>
    </source>
</evidence>
<evidence type="ECO:0000256" key="2">
    <source>
        <dbReference type="ARBA" id="ARBA00023002"/>
    </source>
</evidence>
<dbReference type="Proteomes" id="UP001172684">
    <property type="component" value="Unassembled WGS sequence"/>
</dbReference>
<accession>A0ABQ9NN95</accession>
<organism evidence="5 6">
    <name type="scientific">Coniosporium apollinis</name>
    <dbReference type="NCBI Taxonomy" id="61459"/>
    <lineage>
        <taxon>Eukaryota</taxon>
        <taxon>Fungi</taxon>
        <taxon>Dikarya</taxon>
        <taxon>Ascomycota</taxon>
        <taxon>Pezizomycotina</taxon>
        <taxon>Dothideomycetes</taxon>
        <taxon>Dothideomycetes incertae sedis</taxon>
        <taxon>Coniosporium</taxon>
    </lineage>
</organism>
<feature type="region of interest" description="Disordered" evidence="3">
    <location>
        <begin position="101"/>
        <end position="157"/>
    </location>
</feature>
<evidence type="ECO:0000313" key="6">
    <source>
        <dbReference type="Proteomes" id="UP001172684"/>
    </source>
</evidence>
<dbReference type="EMBL" id="JAPDRL010000052">
    <property type="protein sequence ID" value="KAJ9662103.1"/>
    <property type="molecule type" value="Genomic_DNA"/>
</dbReference>
<keyword evidence="6" id="KW-1185">Reference proteome</keyword>
<dbReference type="InterPro" id="IPR036249">
    <property type="entry name" value="Thioredoxin-like_sf"/>
</dbReference>
<comment type="caution">
    <text evidence="5">The sequence shown here is derived from an EMBL/GenBank/DDBJ whole genome shotgun (WGS) entry which is preliminary data.</text>
</comment>
<evidence type="ECO:0000313" key="5">
    <source>
        <dbReference type="EMBL" id="KAJ9662103.1"/>
    </source>
</evidence>
<dbReference type="Gene3D" id="3.40.30.10">
    <property type="entry name" value="Glutaredoxin"/>
    <property type="match status" value="1"/>
</dbReference>
<proteinExistence type="inferred from homology"/>
<feature type="region of interest" description="Disordered" evidence="3">
    <location>
        <begin position="171"/>
        <end position="244"/>
    </location>
</feature>
<dbReference type="PANTHER" id="PTHR10681:SF128">
    <property type="entry name" value="THIOREDOXIN-DEPENDENT PEROXIDE REDUCTASE, MITOCHONDRIAL"/>
    <property type="match status" value="1"/>
</dbReference>
<feature type="domain" description="Peroxiredoxin C-terminal" evidence="4">
    <location>
        <begin position="55"/>
        <end position="92"/>
    </location>
</feature>
<comment type="similarity">
    <text evidence="1">Belongs to the peroxiredoxin family. AhpC/Prx1 subfamily.</text>
</comment>
<keyword evidence="2" id="KW-0560">Oxidoreductase</keyword>
<evidence type="ECO:0000256" key="3">
    <source>
        <dbReference type="SAM" id="MobiDB-lite"/>
    </source>
</evidence>
<reference evidence="5" key="1">
    <citation type="submission" date="2022-10" db="EMBL/GenBank/DDBJ databases">
        <title>Culturing micro-colonial fungi from biological soil crusts in the Mojave desert and describing Neophaeococcomyces mojavensis, and introducing the new genera and species Taxawa tesnikishii.</title>
        <authorList>
            <person name="Kurbessoian T."/>
            <person name="Stajich J.E."/>
        </authorList>
    </citation>
    <scope>NUCLEOTIDE SEQUENCE</scope>
    <source>
        <strain evidence="5">TK_1</strain>
    </source>
</reference>
<protein>
    <recommendedName>
        <fullName evidence="4">Peroxiredoxin C-terminal domain-containing protein</fullName>
    </recommendedName>
</protein>
<evidence type="ECO:0000259" key="4">
    <source>
        <dbReference type="Pfam" id="PF10417"/>
    </source>
</evidence>
<dbReference type="SUPFAM" id="SSF52833">
    <property type="entry name" value="Thioredoxin-like"/>
    <property type="match status" value="1"/>
</dbReference>
<dbReference type="Pfam" id="PF10417">
    <property type="entry name" value="1-cysPrx_C"/>
    <property type="match status" value="1"/>
</dbReference>
<feature type="compositionally biased region" description="Polar residues" evidence="3">
    <location>
        <begin position="111"/>
        <end position="153"/>
    </location>
</feature>
<feature type="compositionally biased region" description="Polar residues" evidence="3">
    <location>
        <begin position="171"/>
        <end position="182"/>
    </location>
</feature>
<dbReference type="InterPro" id="IPR050217">
    <property type="entry name" value="Peroxiredoxin"/>
</dbReference>
<dbReference type="PANTHER" id="PTHR10681">
    <property type="entry name" value="THIOREDOXIN PEROXIDASE"/>
    <property type="match status" value="1"/>
</dbReference>